<dbReference type="RefSeq" id="WP_345437284.1">
    <property type="nucleotide sequence ID" value="NZ_BAABHK010000013.1"/>
</dbReference>
<evidence type="ECO:0000256" key="5">
    <source>
        <dbReference type="ARBA" id="ARBA00022777"/>
    </source>
</evidence>
<protein>
    <recommendedName>
        <fullName evidence="1">non-specific serine/threonine protein kinase</fullName>
        <ecNumber evidence="1">2.7.11.1</ecNumber>
    </recommendedName>
</protein>
<feature type="region of interest" description="Disordered" evidence="7">
    <location>
        <begin position="247"/>
        <end position="284"/>
    </location>
</feature>
<evidence type="ECO:0000256" key="6">
    <source>
        <dbReference type="ARBA" id="ARBA00022840"/>
    </source>
</evidence>
<dbReference type="Pfam" id="PF26056">
    <property type="entry name" value="DUF8017"/>
    <property type="match status" value="1"/>
</dbReference>
<keyword evidence="5" id="KW-0418">Kinase</keyword>
<keyword evidence="6" id="KW-0067">ATP-binding</keyword>
<accession>A0ABP8UNN1</accession>
<evidence type="ECO:0000256" key="3">
    <source>
        <dbReference type="ARBA" id="ARBA00022679"/>
    </source>
</evidence>
<dbReference type="Gene3D" id="3.30.200.20">
    <property type="entry name" value="Phosphorylase Kinase, domain 1"/>
    <property type="match status" value="1"/>
</dbReference>
<dbReference type="PANTHER" id="PTHR43289:SF6">
    <property type="entry name" value="SERINE_THREONINE-PROTEIN KINASE NEKL-3"/>
    <property type="match status" value="1"/>
</dbReference>
<keyword evidence="4" id="KW-0547">Nucleotide-binding</keyword>
<feature type="compositionally biased region" description="Polar residues" evidence="7">
    <location>
        <begin position="249"/>
        <end position="273"/>
    </location>
</feature>
<gene>
    <name evidence="9" type="ORF">GCM10023196_075330</name>
</gene>
<keyword evidence="3" id="KW-0808">Transferase</keyword>
<keyword evidence="10" id="KW-1185">Reference proteome</keyword>
<evidence type="ECO:0000256" key="4">
    <source>
        <dbReference type="ARBA" id="ARBA00022741"/>
    </source>
</evidence>
<dbReference type="PROSITE" id="PS50011">
    <property type="entry name" value="PROTEIN_KINASE_DOM"/>
    <property type="match status" value="1"/>
</dbReference>
<dbReference type="CDD" id="cd14014">
    <property type="entry name" value="STKc_PknB_like"/>
    <property type="match status" value="1"/>
</dbReference>
<feature type="domain" description="Protein kinase" evidence="8">
    <location>
        <begin position="17"/>
        <end position="247"/>
    </location>
</feature>
<evidence type="ECO:0000313" key="10">
    <source>
        <dbReference type="Proteomes" id="UP001501442"/>
    </source>
</evidence>
<dbReference type="InterPro" id="IPR000719">
    <property type="entry name" value="Prot_kinase_dom"/>
</dbReference>
<keyword evidence="2" id="KW-0723">Serine/threonine-protein kinase</keyword>
<reference evidence="10" key="1">
    <citation type="journal article" date="2019" name="Int. J. Syst. Evol. Microbiol.">
        <title>The Global Catalogue of Microorganisms (GCM) 10K type strain sequencing project: providing services to taxonomists for standard genome sequencing and annotation.</title>
        <authorList>
            <consortium name="The Broad Institute Genomics Platform"/>
            <consortium name="The Broad Institute Genome Sequencing Center for Infectious Disease"/>
            <person name="Wu L."/>
            <person name="Ma J."/>
        </authorList>
    </citation>
    <scope>NUCLEOTIDE SEQUENCE [LARGE SCALE GENOMIC DNA]</scope>
    <source>
        <strain evidence="10">JCM 17939</strain>
    </source>
</reference>
<comment type="caution">
    <text evidence="9">The sequence shown here is derived from an EMBL/GenBank/DDBJ whole genome shotgun (WGS) entry which is preliminary data.</text>
</comment>
<feature type="compositionally biased region" description="Low complexity" evidence="7">
    <location>
        <begin position="318"/>
        <end position="336"/>
    </location>
</feature>
<name>A0ABP8UNN1_9ACTN</name>
<organism evidence="9 10">
    <name type="scientific">Actinoallomurus vinaceus</name>
    <dbReference type="NCBI Taxonomy" id="1080074"/>
    <lineage>
        <taxon>Bacteria</taxon>
        <taxon>Bacillati</taxon>
        <taxon>Actinomycetota</taxon>
        <taxon>Actinomycetes</taxon>
        <taxon>Streptosporangiales</taxon>
        <taxon>Thermomonosporaceae</taxon>
        <taxon>Actinoallomurus</taxon>
    </lineage>
</organism>
<evidence type="ECO:0000313" key="9">
    <source>
        <dbReference type="EMBL" id="GAA4634312.1"/>
    </source>
</evidence>
<dbReference type="InterPro" id="IPR058330">
    <property type="entry name" value="DUF8017"/>
</dbReference>
<dbReference type="InterPro" id="IPR011009">
    <property type="entry name" value="Kinase-like_dom_sf"/>
</dbReference>
<sequence>MRNTLGQQPGQVLSGRYRLDTAIGSLGGGVDEVWRGFDLRLNRVVTVKAFAAPAATDQAGVAAFRLRAEKAAAVRHPAVEAMLDIGTAESPVFLVTEYLEGQDLKTVLAAQGGGLSVGQVTKVAEQALDAMTAAHAQSVVHGGLTSADLFLLDNGDVKLCNLGAGVTRTDTADPRVDLHALGTVLYELLTGVPPAESPPVPPASRRADVPPYLDRLVLDLLAEDPAARPQSAAAALAVLRESTGPALQPTANWQSTAGWPQANPSGSDSTVNDTAPAGAASKSGRGRLLAEIAGAVVLVTAAAAGGYLLHGGTAAKAPSRPVAAKSTAGTAASTPPGVSPKSPPVVPGWQVVAAPDFGVVYNVPPGWKVEAPSTGVGLGDASGNVAVGSNGVADISQNGPHYSECTIVQSGLLGGEGITSAPSGQLDSLGVTAAHNALQWANFGYQIGGVLPRTVEGGDEHATIGGLQAVVVKVVTKTKGGKGTACKPNGGTVYVATFSSRQGAPVTFYVFSNSSGPGTVSDKVLRQIVNTIRPMA</sequence>
<dbReference type="SMART" id="SM00220">
    <property type="entry name" value="S_TKc"/>
    <property type="match status" value="1"/>
</dbReference>
<evidence type="ECO:0000256" key="7">
    <source>
        <dbReference type="SAM" id="MobiDB-lite"/>
    </source>
</evidence>
<dbReference type="Gene3D" id="1.10.510.10">
    <property type="entry name" value="Transferase(Phosphotransferase) domain 1"/>
    <property type="match status" value="1"/>
</dbReference>
<dbReference type="PANTHER" id="PTHR43289">
    <property type="entry name" value="MITOGEN-ACTIVATED PROTEIN KINASE KINASE KINASE 20-RELATED"/>
    <property type="match status" value="1"/>
</dbReference>
<dbReference type="EMBL" id="BAABHK010000013">
    <property type="protein sequence ID" value="GAA4634312.1"/>
    <property type="molecule type" value="Genomic_DNA"/>
</dbReference>
<feature type="region of interest" description="Disordered" evidence="7">
    <location>
        <begin position="318"/>
        <end position="343"/>
    </location>
</feature>
<evidence type="ECO:0000256" key="1">
    <source>
        <dbReference type="ARBA" id="ARBA00012513"/>
    </source>
</evidence>
<evidence type="ECO:0000256" key="2">
    <source>
        <dbReference type="ARBA" id="ARBA00022527"/>
    </source>
</evidence>
<dbReference type="EC" id="2.7.11.1" evidence="1"/>
<evidence type="ECO:0000259" key="8">
    <source>
        <dbReference type="PROSITE" id="PS50011"/>
    </source>
</evidence>
<dbReference type="Pfam" id="PF00069">
    <property type="entry name" value="Pkinase"/>
    <property type="match status" value="1"/>
</dbReference>
<proteinExistence type="predicted"/>
<dbReference type="Proteomes" id="UP001501442">
    <property type="component" value="Unassembled WGS sequence"/>
</dbReference>
<dbReference type="SUPFAM" id="SSF56112">
    <property type="entry name" value="Protein kinase-like (PK-like)"/>
    <property type="match status" value="1"/>
</dbReference>